<dbReference type="InterPro" id="IPR014729">
    <property type="entry name" value="Rossmann-like_a/b/a_fold"/>
</dbReference>
<name>A0A5Q6S2R3_9ACTN</name>
<dbReference type="RefSeq" id="WP_149767683.1">
    <property type="nucleotide sequence ID" value="NZ_VDFQ02000001.1"/>
</dbReference>
<evidence type="ECO:0000256" key="4">
    <source>
        <dbReference type="ARBA" id="ARBA00012438"/>
    </source>
</evidence>
<evidence type="ECO:0000256" key="13">
    <source>
        <dbReference type="ARBA" id="ARBA00023136"/>
    </source>
</evidence>
<dbReference type="CDD" id="cd00075">
    <property type="entry name" value="HATPase"/>
    <property type="match status" value="1"/>
</dbReference>
<feature type="transmembrane region" description="Helical" evidence="14">
    <location>
        <begin position="420"/>
        <end position="447"/>
    </location>
</feature>
<dbReference type="EC" id="2.7.13.3" evidence="4"/>
<evidence type="ECO:0000256" key="7">
    <source>
        <dbReference type="ARBA" id="ARBA00022692"/>
    </source>
</evidence>
<dbReference type="Pfam" id="PF02702">
    <property type="entry name" value="KdpD"/>
    <property type="match status" value="1"/>
</dbReference>
<dbReference type="InterPro" id="IPR052023">
    <property type="entry name" value="Histidine_kinase_KdpD"/>
</dbReference>
<evidence type="ECO:0000256" key="14">
    <source>
        <dbReference type="SAM" id="Phobius"/>
    </source>
</evidence>
<evidence type="ECO:0000313" key="17">
    <source>
        <dbReference type="Proteomes" id="UP000307768"/>
    </source>
</evidence>
<dbReference type="GO" id="GO:0005737">
    <property type="term" value="C:cytoplasm"/>
    <property type="evidence" value="ECO:0007669"/>
    <property type="project" value="UniProtKB-ARBA"/>
</dbReference>
<dbReference type="EMBL" id="VDFQ02000001">
    <property type="protein sequence ID" value="KAA1424668.1"/>
    <property type="molecule type" value="Genomic_DNA"/>
</dbReference>
<dbReference type="SUPFAM" id="SSF55874">
    <property type="entry name" value="ATPase domain of HSP90 chaperone/DNA topoisomerase II/histidine kinase"/>
    <property type="match status" value="1"/>
</dbReference>
<protein>
    <recommendedName>
        <fullName evidence="4">histidine kinase</fullName>
        <ecNumber evidence="4">2.7.13.3</ecNumber>
    </recommendedName>
</protein>
<dbReference type="OrthoDB" id="9806130at2"/>
<keyword evidence="6" id="KW-0808">Transferase</keyword>
<dbReference type="InterPro" id="IPR005467">
    <property type="entry name" value="His_kinase_dom"/>
</dbReference>
<dbReference type="PANTHER" id="PTHR45569:SF1">
    <property type="entry name" value="SENSOR PROTEIN KDPD"/>
    <property type="match status" value="1"/>
</dbReference>
<keyword evidence="9 16" id="KW-0418">Kinase</keyword>
<evidence type="ECO:0000256" key="11">
    <source>
        <dbReference type="ARBA" id="ARBA00022989"/>
    </source>
</evidence>
<evidence type="ECO:0000256" key="2">
    <source>
        <dbReference type="ARBA" id="ARBA00004141"/>
    </source>
</evidence>
<dbReference type="SUPFAM" id="SSF52402">
    <property type="entry name" value="Adenine nucleotide alpha hydrolases-like"/>
    <property type="match status" value="1"/>
</dbReference>
<evidence type="ECO:0000259" key="15">
    <source>
        <dbReference type="PROSITE" id="PS50109"/>
    </source>
</evidence>
<dbReference type="Gene3D" id="1.10.287.130">
    <property type="match status" value="1"/>
</dbReference>
<dbReference type="InterPro" id="IPR004358">
    <property type="entry name" value="Sig_transdc_His_kin-like_C"/>
</dbReference>
<evidence type="ECO:0000256" key="5">
    <source>
        <dbReference type="ARBA" id="ARBA00022553"/>
    </source>
</evidence>
<dbReference type="InterPro" id="IPR025201">
    <property type="entry name" value="KdpD_TM"/>
</dbReference>
<dbReference type="Gene3D" id="1.20.120.620">
    <property type="entry name" value="Backbone structure of the membrane domain of e. Coli histidine kinase receptor kdpd"/>
    <property type="match status" value="1"/>
</dbReference>
<evidence type="ECO:0000256" key="6">
    <source>
        <dbReference type="ARBA" id="ARBA00022679"/>
    </source>
</evidence>
<feature type="domain" description="Histidine kinase" evidence="15">
    <location>
        <begin position="621"/>
        <end position="836"/>
    </location>
</feature>
<proteinExistence type="predicted"/>
<evidence type="ECO:0000256" key="9">
    <source>
        <dbReference type="ARBA" id="ARBA00022777"/>
    </source>
</evidence>
<comment type="subcellular location">
    <subcellularLocation>
        <location evidence="3">Cell membrane</location>
    </subcellularLocation>
    <subcellularLocation>
        <location evidence="2">Membrane</location>
        <topology evidence="2">Multi-pass membrane protein</topology>
    </subcellularLocation>
</comment>
<dbReference type="InterPro" id="IPR006016">
    <property type="entry name" value="UspA"/>
</dbReference>
<comment type="caution">
    <text evidence="16">The sequence shown here is derived from an EMBL/GenBank/DDBJ whole genome shotgun (WGS) entry which is preliminary data.</text>
</comment>
<dbReference type="PROSITE" id="PS50109">
    <property type="entry name" value="HIS_KIN"/>
    <property type="match status" value="1"/>
</dbReference>
<dbReference type="Gene3D" id="3.30.565.10">
    <property type="entry name" value="Histidine kinase-like ATPase, C-terminal domain"/>
    <property type="match status" value="1"/>
</dbReference>
<organism evidence="16 17">
    <name type="scientific">Mumia zhuanghuii</name>
    <dbReference type="NCBI Taxonomy" id="2585211"/>
    <lineage>
        <taxon>Bacteria</taxon>
        <taxon>Bacillati</taxon>
        <taxon>Actinomycetota</taxon>
        <taxon>Actinomycetes</taxon>
        <taxon>Propionibacteriales</taxon>
        <taxon>Nocardioidaceae</taxon>
        <taxon>Mumia</taxon>
    </lineage>
</organism>
<dbReference type="InterPro" id="IPR003661">
    <property type="entry name" value="HisK_dim/P_dom"/>
</dbReference>
<dbReference type="GO" id="GO:0005524">
    <property type="term" value="F:ATP binding"/>
    <property type="evidence" value="ECO:0007669"/>
    <property type="project" value="UniProtKB-KW"/>
</dbReference>
<keyword evidence="5" id="KW-0597">Phosphoprotein</keyword>
<gene>
    <name evidence="16" type="ORF">FE697_001715</name>
</gene>
<dbReference type="FunFam" id="3.40.50.300:FF:000483">
    <property type="entry name" value="Sensor histidine kinase KdpD"/>
    <property type="match status" value="1"/>
</dbReference>
<keyword evidence="13 14" id="KW-0472">Membrane</keyword>
<evidence type="ECO:0000256" key="3">
    <source>
        <dbReference type="ARBA" id="ARBA00004236"/>
    </source>
</evidence>
<dbReference type="GO" id="GO:0005886">
    <property type="term" value="C:plasma membrane"/>
    <property type="evidence" value="ECO:0007669"/>
    <property type="project" value="UniProtKB-SubCell"/>
</dbReference>
<dbReference type="Pfam" id="PF00512">
    <property type="entry name" value="HisKA"/>
    <property type="match status" value="1"/>
</dbReference>
<evidence type="ECO:0000256" key="10">
    <source>
        <dbReference type="ARBA" id="ARBA00022840"/>
    </source>
</evidence>
<dbReference type="InterPro" id="IPR036097">
    <property type="entry name" value="HisK_dim/P_sf"/>
</dbReference>
<dbReference type="InterPro" id="IPR027417">
    <property type="entry name" value="P-loop_NTPase"/>
</dbReference>
<dbReference type="SMART" id="SM00387">
    <property type="entry name" value="HATPase_c"/>
    <property type="match status" value="1"/>
</dbReference>
<sequence>MDHPPTRRGRLRVYLGAAPGVGKTYKMLDEAQRRAVRGTDVVIGFVETHGRVHTAERLDGLEVVPRRRVAYRGSTYEEMDVDAVLQRRPQVVIVDELAHTNIPGLEHEKRWEDVDVLLDAGIDVVTTVNVQHLESLNDVVESITGVRQRETVPDHVVRDAEAVELVDMSPQALRRRLAHGNVYAADKVDAALSRYFREGNLAALRELALLWVADRVDEGLERYRQEHRIDATWPARERIVVAVTGGPESPTLLRRAALISGRTAGGEWLAVYVARGDGLSGTSPDQLARQHTMAKDMGGSFHTVVSDDVATGILQFARAENASQILIGASRRGRWSTAFRPGVGERVIDGSGDVDVHIVSHGEARQANRDRRRRPDLGLGRTILGYVFGVILPVVTALLLDATSHLHDLTLESMLMLSAVVVVAIVGGLLPALVAAVLSAVLLNWYFVEPIHTLTIARGQYVVVIAVFVVVGAAVASVVDLAAGRAAQARQASSEADALAVLSHSLLRAGDRLPAVLAQACEVFSMIGAAILARDGDGWTTVVAHGDAPGSVDAADVDVPIDERTFLVLRGRTLAASDRRLVTAYAAHAAVVLERARAATEQARAVQLAEADRTRTALLAAVSHDLRSPLAAIKAAVSSLRNDEIDWSEEDEAELLMTVEESADRLDALVANLLDMSRLRAGAITALPDDVDVESVLRHAIAPLPDADRVDIQVDADLPLVHADAGLLERVLANLCENALKHTSSRVAVQGSTYVETDGAPRVCLRVVDHGPGVPSEAFDQLFAPFQRLGDVPQGDGVGLGLAVARGLTESMSGTLDAEETPGGGLTFVLSLPRAKEAAR</sequence>
<dbReference type="Gene3D" id="3.40.50.620">
    <property type="entry name" value="HUPs"/>
    <property type="match status" value="1"/>
</dbReference>
<evidence type="ECO:0000256" key="8">
    <source>
        <dbReference type="ARBA" id="ARBA00022741"/>
    </source>
</evidence>
<accession>A0A5Q6S2R3</accession>
<dbReference type="SMART" id="SM00388">
    <property type="entry name" value="HisKA"/>
    <property type="match status" value="1"/>
</dbReference>
<keyword evidence="12" id="KW-0902">Two-component regulatory system</keyword>
<evidence type="ECO:0000313" key="16">
    <source>
        <dbReference type="EMBL" id="KAA1424668.1"/>
    </source>
</evidence>
<dbReference type="Pfam" id="PF00582">
    <property type="entry name" value="Usp"/>
    <property type="match status" value="1"/>
</dbReference>
<dbReference type="Pfam" id="PF13493">
    <property type="entry name" value="DUF4118"/>
    <property type="match status" value="1"/>
</dbReference>
<dbReference type="InterPro" id="IPR003852">
    <property type="entry name" value="Sig_transdc_His_kinase_KdpD_N"/>
</dbReference>
<dbReference type="Proteomes" id="UP000307768">
    <property type="component" value="Unassembled WGS sequence"/>
</dbReference>
<dbReference type="GO" id="GO:0000155">
    <property type="term" value="F:phosphorelay sensor kinase activity"/>
    <property type="evidence" value="ECO:0007669"/>
    <property type="project" value="InterPro"/>
</dbReference>
<feature type="transmembrane region" description="Helical" evidence="14">
    <location>
        <begin position="459"/>
        <end position="479"/>
    </location>
</feature>
<keyword evidence="7 14" id="KW-0812">Transmembrane</keyword>
<dbReference type="CDD" id="cd00082">
    <property type="entry name" value="HisKA"/>
    <property type="match status" value="1"/>
</dbReference>
<dbReference type="PRINTS" id="PR00344">
    <property type="entry name" value="BCTRLSENSOR"/>
</dbReference>
<reference evidence="16 17" key="1">
    <citation type="submission" date="2019-09" db="EMBL/GenBank/DDBJ databases">
        <title>Mumia zhuanghuii sp. nov. isolated from the intestinal contents of plateau pika (Ochotona curzoniae) in the Qinghai-Tibet plateau of China.</title>
        <authorList>
            <person name="Tian Z."/>
        </authorList>
    </citation>
    <scope>NUCLEOTIDE SEQUENCE [LARGE SCALE GENOMIC DNA]</scope>
    <source>
        <strain evidence="17">350</strain>
    </source>
</reference>
<evidence type="ECO:0000256" key="1">
    <source>
        <dbReference type="ARBA" id="ARBA00000085"/>
    </source>
</evidence>
<feature type="transmembrane region" description="Helical" evidence="14">
    <location>
        <begin position="379"/>
        <end position="400"/>
    </location>
</feature>
<keyword evidence="11 14" id="KW-1133">Transmembrane helix</keyword>
<dbReference type="PANTHER" id="PTHR45569">
    <property type="entry name" value="SENSOR PROTEIN KDPD"/>
    <property type="match status" value="1"/>
</dbReference>
<dbReference type="InterPro" id="IPR038318">
    <property type="entry name" value="KdpD_sf"/>
</dbReference>
<keyword evidence="10" id="KW-0067">ATP-binding</keyword>
<dbReference type="Pfam" id="PF02518">
    <property type="entry name" value="HATPase_c"/>
    <property type="match status" value="1"/>
</dbReference>
<dbReference type="InterPro" id="IPR003594">
    <property type="entry name" value="HATPase_dom"/>
</dbReference>
<comment type="catalytic activity">
    <reaction evidence="1">
        <text>ATP + protein L-histidine = ADP + protein N-phospho-L-histidine.</text>
        <dbReference type="EC" id="2.7.13.3"/>
    </reaction>
</comment>
<keyword evidence="8" id="KW-0547">Nucleotide-binding</keyword>
<dbReference type="Gene3D" id="3.40.50.300">
    <property type="entry name" value="P-loop containing nucleotide triphosphate hydrolases"/>
    <property type="match status" value="1"/>
</dbReference>
<dbReference type="SUPFAM" id="SSF47384">
    <property type="entry name" value="Homodimeric domain of signal transducing histidine kinase"/>
    <property type="match status" value="1"/>
</dbReference>
<dbReference type="AlphaFoldDB" id="A0A5Q6S2R3"/>
<evidence type="ECO:0000256" key="12">
    <source>
        <dbReference type="ARBA" id="ARBA00023012"/>
    </source>
</evidence>
<dbReference type="InterPro" id="IPR036890">
    <property type="entry name" value="HATPase_C_sf"/>
</dbReference>